<protein>
    <submittedName>
        <fullName evidence="1">Uncharacterized protein</fullName>
    </submittedName>
</protein>
<sequence>MEVCNEDRDRLFVKIETDFLCDLWMKLSQLSNHEDIEDEECTALVSIMDEVEIALLLKLQDEVPNAFKILAVLTNFGDSELSPSFDPWLKAYSSDLDKALCH</sequence>
<dbReference type="Proteomes" id="UP000009359">
    <property type="component" value="Unassembled WGS sequence"/>
</dbReference>
<name>A0ABN0IEQ7_BARBA</name>
<evidence type="ECO:0000313" key="1">
    <source>
        <dbReference type="EMBL" id="EKS43078.1"/>
    </source>
</evidence>
<keyword evidence="2" id="KW-1185">Reference proteome</keyword>
<accession>A0ABN0IEQ7</accession>
<reference evidence="1 2" key="1">
    <citation type="journal article" date="2013" name="Genome Announc.">
        <title>Whole Genome Sequencing and Comparative Analysis of Bartonella bacilliformis Strain INS, the Causative Agent of Carrion's Disease.</title>
        <authorList>
            <person name="Tarazona D."/>
            <person name="Padilla C."/>
            <person name="Caceres O."/>
            <person name="Montenegro J.D."/>
            <person name="Bailon H."/>
            <person name="Ventura G."/>
            <person name="Mendoza G."/>
            <person name="Anaya E."/>
            <person name="Guio H."/>
        </authorList>
    </citation>
    <scope>NUCLEOTIDE SEQUENCE [LARGE SCALE GENOMIC DNA]</scope>
    <source>
        <strain evidence="1 2">INS</strain>
    </source>
</reference>
<evidence type="ECO:0000313" key="2">
    <source>
        <dbReference type="Proteomes" id="UP000009359"/>
    </source>
</evidence>
<organism evidence="1 2">
    <name type="scientific">Bartonella bacilliformis INS</name>
    <dbReference type="NCBI Taxonomy" id="1206782"/>
    <lineage>
        <taxon>Bacteria</taxon>
        <taxon>Pseudomonadati</taxon>
        <taxon>Pseudomonadota</taxon>
        <taxon>Alphaproteobacteria</taxon>
        <taxon>Hyphomicrobiales</taxon>
        <taxon>Bartonellaceae</taxon>
        <taxon>Bartonella</taxon>
    </lineage>
</organism>
<dbReference type="EMBL" id="AMQK01000019">
    <property type="protein sequence ID" value="EKS43078.1"/>
    <property type="molecule type" value="Genomic_DNA"/>
</dbReference>
<gene>
    <name evidence="1" type="ORF">BbINS_05577</name>
</gene>
<proteinExistence type="predicted"/>
<comment type="caution">
    <text evidence="1">The sequence shown here is derived from an EMBL/GenBank/DDBJ whole genome shotgun (WGS) entry which is preliminary data.</text>
</comment>